<keyword evidence="1" id="KW-0732">Signal</keyword>
<dbReference type="EMBL" id="JFYZ01000053">
    <property type="protein sequence ID" value="EZP72171.1"/>
    <property type="molecule type" value="Genomic_DNA"/>
</dbReference>
<dbReference type="AlphaFoldDB" id="A0A031JG98"/>
<reference evidence="4 5" key="1">
    <citation type="submission" date="2014-03" db="EMBL/GenBank/DDBJ databases">
        <title>Whole genome sequence of Novosphingobium resinovorum KF1.</title>
        <authorList>
            <person name="Gan H.M."/>
            <person name="Gan H.Y."/>
            <person name="Chew T.H."/>
            <person name="Savka M.A."/>
        </authorList>
    </citation>
    <scope>NUCLEOTIDE SEQUENCE [LARGE SCALE GENOMIC DNA]</scope>
    <source>
        <strain evidence="4 5">KF1</strain>
    </source>
</reference>
<dbReference type="eggNOG" id="ENOG503275J">
    <property type="taxonomic scope" value="Bacteria"/>
</dbReference>
<evidence type="ECO:0008006" key="6">
    <source>
        <dbReference type="Google" id="ProtNLM"/>
    </source>
</evidence>
<dbReference type="InterPro" id="IPR010563">
    <property type="entry name" value="TraK_N"/>
</dbReference>
<dbReference type="Pfam" id="PF23536">
    <property type="entry name" value="TraK_C"/>
    <property type="match status" value="1"/>
</dbReference>
<sequence>MPKPGSVPALAVLVVLAGTPLPAQAQTIAAMPDQTSRIRLSNRDVNHVVCQGGDIEDVRFSAEKGIAVERGGSDAWIKFLVHETDDLGARTRTYATEPSEFFVACNGAIYPLYAEPSDIAAQTVVLMPGAAQRASANEALLAPMAEEERAVGITLAVLQDRVPASFSPVAPTRRRIALSAVPGITLSERQRLEIDGSGLSMSEYLVTAETPTALDERDFIDSALGDDLFALTFDRLNAGAGETARLIAVRRSARP</sequence>
<feature type="chain" id="PRO_5001551528" description="Conjugal transfer pilus assembly protein TraK" evidence="1">
    <location>
        <begin position="26"/>
        <end position="255"/>
    </location>
</feature>
<feature type="domain" description="TraK C-terminal" evidence="3">
    <location>
        <begin position="136"/>
        <end position="250"/>
    </location>
</feature>
<dbReference type="PATRIC" id="fig|158500.4.peg.5215"/>
<evidence type="ECO:0000256" key="1">
    <source>
        <dbReference type="SAM" id="SignalP"/>
    </source>
</evidence>
<evidence type="ECO:0000313" key="4">
    <source>
        <dbReference type="EMBL" id="EZP72171.1"/>
    </source>
</evidence>
<accession>A0A031JG98</accession>
<dbReference type="InterPro" id="IPR055397">
    <property type="entry name" value="TraK_C"/>
</dbReference>
<evidence type="ECO:0000313" key="5">
    <source>
        <dbReference type="Proteomes" id="UP000024329"/>
    </source>
</evidence>
<protein>
    <recommendedName>
        <fullName evidence="6">Conjugal transfer pilus assembly protein TraK</fullName>
    </recommendedName>
</protein>
<dbReference type="RefSeq" id="WP_036529952.1">
    <property type="nucleotide sequence ID" value="NZ_BSFC01000017.1"/>
</dbReference>
<gene>
    <name evidence="4" type="ORF">BV97_05134</name>
</gene>
<feature type="signal peptide" evidence="1">
    <location>
        <begin position="1"/>
        <end position="25"/>
    </location>
</feature>
<evidence type="ECO:0000259" key="2">
    <source>
        <dbReference type="Pfam" id="PF06586"/>
    </source>
</evidence>
<dbReference type="Proteomes" id="UP000024329">
    <property type="component" value="Unassembled WGS sequence"/>
</dbReference>
<comment type="caution">
    <text evidence="4">The sequence shown here is derived from an EMBL/GenBank/DDBJ whole genome shotgun (WGS) entry which is preliminary data.</text>
</comment>
<proteinExistence type="predicted"/>
<name>A0A031JG98_9SPHN</name>
<organism evidence="4 5">
    <name type="scientific">Novosphingobium resinovorum</name>
    <dbReference type="NCBI Taxonomy" id="158500"/>
    <lineage>
        <taxon>Bacteria</taxon>
        <taxon>Pseudomonadati</taxon>
        <taxon>Pseudomonadota</taxon>
        <taxon>Alphaproteobacteria</taxon>
        <taxon>Sphingomonadales</taxon>
        <taxon>Sphingomonadaceae</taxon>
        <taxon>Novosphingobium</taxon>
    </lineage>
</organism>
<dbReference type="Pfam" id="PF06586">
    <property type="entry name" value="TraK_N"/>
    <property type="match status" value="1"/>
</dbReference>
<feature type="domain" description="TraK N-terminal" evidence="2">
    <location>
        <begin position="30"/>
        <end position="131"/>
    </location>
</feature>
<evidence type="ECO:0000259" key="3">
    <source>
        <dbReference type="Pfam" id="PF23536"/>
    </source>
</evidence>